<feature type="domain" description="Aminotransferase class I/classII large" evidence="12">
    <location>
        <begin position="44"/>
        <end position="391"/>
    </location>
</feature>
<comment type="similarity">
    <text evidence="2">Belongs to the class-I pyridoxal-phosphate-dependent aminotransferase family.</text>
</comment>
<dbReference type="PANTHER" id="PTHR43488:SF2">
    <property type="entry name" value="GLUTAMATE-PYRUVATE AMINOTRANSFERASE ALAA"/>
    <property type="match status" value="1"/>
</dbReference>
<dbReference type="SUPFAM" id="SSF53383">
    <property type="entry name" value="PLP-dependent transferases"/>
    <property type="match status" value="1"/>
</dbReference>
<dbReference type="Proteomes" id="UP000251577">
    <property type="component" value="Unassembled WGS sequence"/>
</dbReference>
<dbReference type="EMBL" id="QHCV01000077">
    <property type="protein sequence ID" value="RAV31567.1"/>
    <property type="molecule type" value="Genomic_DNA"/>
</dbReference>
<keyword evidence="4 13" id="KW-0032">Aminotransferase</keyword>
<evidence type="ECO:0000256" key="7">
    <source>
        <dbReference type="ARBA" id="ARBA00026106"/>
    </source>
</evidence>
<gene>
    <name evidence="13" type="ORF">DLJ54_07645</name>
</gene>
<comment type="caution">
    <text evidence="13">The sequence shown here is derived from an EMBL/GenBank/DDBJ whole genome shotgun (WGS) entry which is preliminary data.</text>
</comment>
<protein>
    <recommendedName>
        <fullName evidence="10">Alanine aminotransferase</fullName>
        <ecNumber evidence="7">2.6.1.2</ecNumber>
    </recommendedName>
    <alternativeName>
        <fullName evidence="11">Alanine transaminase</fullName>
    </alternativeName>
    <alternativeName>
        <fullName evidence="8">Transaminase A</fullName>
    </alternativeName>
</protein>
<evidence type="ECO:0000256" key="10">
    <source>
        <dbReference type="ARBA" id="ARBA00068824"/>
    </source>
</evidence>
<evidence type="ECO:0000259" key="12">
    <source>
        <dbReference type="Pfam" id="PF00155"/>
    </source>
</evidence>
<evidence type="ECO:0000256" key="8">
    <source>
        <dbReference type="ARBA" id="ARBA00030923"/>
    </source>
</evidence>
<evidence type="ECO:0000256" key="5">
    <source>
        <dbReference type="ARBA" id="ARBA00022679"/>
    </source>
</evidence>
<dbReference type="AlphaFoldDB" id="A0A364V4L9"/>
<dbReference type="InterPro" id="IPR015424">
    <property type="entry name" value="PyrdxlP-dep_Trfase"/>
</dbReference>
<dbReference type="Gene3D" id="3.40.640.10">
    <property type="entry name" value="Type I PLP-dependent aspartate aminotransferase-like (Major domain)"/>
    <property type="match status" value="1"/>
</dbReference>
<proteinExistence type="inferred from homology"/>
<evidence type="ECO:0000256" key="3">
    <source>
        <dbReference type="ARBA" id="ARBA00011738"/>
    </source>
</evidence>
<keyword evidence="5 13" id="KW-0808">Transferase</keyword>
<evidence type="ECO:0000313" key="13">
    <source>
        <dbReference type="EMBL" id="RAV31567.1"/>
    </source>
</evidence>
<organism evidence="13 14">
    <name type="scientific">Corynebacterium heidelbergense</name>
    <dbReference type="NCBI Taxonomy" id="2055947"/>
    <lineage>
        <taxon>Bacteria</taxon>
        <taxon>Bacillati</taxon>
        <taxon>Actinomycetota</taxon>
        <taxon>Actinomycetes</taxon>
        <taxon>Mycobacteriales</taxon>
        <taxon>Corynebacteriaceae</taxon>
        <taxon>Corynebacterium</taxon>
    </lineage>
</organism>
<evidence type="ECO:0000256" key="11">
    <source>
        <dbReference type="ARBA" id="ARBA00077749"/>
    </source>
</evidence>
<reference evidence="13 14" key="1">
    <citation type="journal article" date="2018" name="Syst. Appl. Microbiol.">
        <title>Corynebacterium heidelbergense sp. nov., isolated from the preen glands of Egyptian geese (Alopochen aegyptiacus).</title>
        <authorList>
            <person name="Braun M.S."/>
            <person name="Wang E."/>
            <person name="Zimmermann S."/>
            <person name="Wink M."/>
        </authorList>
    </citation>
    <scope>NUCLEOTIDE SEQUENCE [LARGE SCALE GENOMIC DNA]</scope>
    <source>
        <strain evidence="13 14">647</strain>
    </source>
</reference>
<comment type="subunit">
    <text evidence="3">Homodimer.</text>
</comment>
<dbReference type="RefSeq" id="WP_113631148.1">
    <property type="nucleotide sequence ID" value="NZ_QHCV01000077.1"/>
</dbReference>
<dbReference type="EC" id="2.6.1.2" evidence="7"/>
<dbReference type="InterPro" id="IPR004839">
    <property type="entry name" value="Aminotransferase_I/II_large"/>
</dbReference>
<accession>A0A364V4L9</accession>
<comment type="cofactor">
    <cofactor evidence="1">
        <name>pyridoxal 5'-phosphate</name>
        <dbReference type="ChEBI" id="CHEBI:597326"/>
    </cofactor>
</comment>
<dbReference type="Pfam" id="PF00155">
    <property type="entry name" value="Aminotran_1_2"/>
    <property type="match status" value="1"/>
</dbReference>
<dbReference type="InterPro" id="IPR051926">
    <property type="entry name" value="Ala_Aminotransferase"/>
</dbReference>
<evidence type="ECO:0000256" key="2">
    <source>
        <dbReference type="ARBA" id="ARBA00007441"/>
    </source>
</evidence>
<dbReference type="GO" id="GO:0004021">
    <property type="term" value="F:L-alanine:2-oxoglutarate aminotransferase activity"/>
    <property type="evidence" value="ECO:0007669"/>
    <property type="project" value="UniProtKB-EC"/>
</dbReference>
<sequence length="414" mass="46187">MSTPKRPSELRTLDQSTKLQNVLYEIRGPVNAEAERMEADGHRVLKLNTGNPAVFGFEAPDVIMRDMIAALPNAQGYCTSKGIISARRAIYARYEVIPDFPRFDVEDVYLGNGVSELITMTMQALLNDGDEVLIPSPDYPLWTASTSLSGGKPVHYLCDEEDNWYPSIEDIKAKITQRTKAIVVINPNNPTGAVYSKEILEQIVDVAREHSLLILADEIYDKILYDDANHISVATLCPDLLCVTYNGLSKAYRVAGYRSGWMVLTGPKRHAEGFIEGLDLLAGTRLCPNVPAQYGIQVAVSGKQSIDQLVLPGGRLLEQRNVAYEKLNEIPGVSCVKPMGALYAFPRLDPNVHEIHDDEKFMFDLLRAEKIHLVQGTGFNWPTPDHFRIVTLPWARDLADAIERLGNFLASYRQ</sequence>
<dbReference type="PANTHER" id="PTHR43488">
    <property type="entry name" value="GLUTAMATE-PYRUVATE AMINOTRANSFERASE ALAA"/>
    <property type="match status" value="1"/>
</dbReference>
<evidence type="ECO:0000256" key="4">
    <source>
        <dbReference type="ARBA" id="ARBA00022576"/>
    </source>
</evidence>
<evidence type="ECO:0000256" key="1">
    <source>
        <dbReference type="ARBA" id="ARBA00001933"/>
    </source>
</evidence>
<dbReference type="GO" id="GO:0030170">
    <property type="term" value="F:pyridoxal phosphate binding"/>
    <property type="evidence" value="ECO:0007669"/>
    <property type="project" value="InterPro"/>
</dbReference>
<dbReference type="CDD" id="cd00609">
    <property type="entry name" value="AAT_like"/>
    <property type="match status" value="1"/>
</dbReference>
<dbReference type="InterPro" id="IPR015422">
    <property type="entry name" value="PyrdxlP-dep_Trfase_small"/>
</dbReference>
<evidence type="ECO:0000313" key="14">
    <source>
        <dbReference type="Proteomes" id="UP000251577"/>
    </source>
</evidence>
<evidence type="ECO:0000256" key="9">
    <source>
        <dbReference type="ARBA" id="ARBA00047412"/>
    </source>
</evidence>
<dbReference type="InterPro" id="IPR015421">
    <property type="entry name" value="PyrdxlP-dep_Trfase_major"/>
</dbReference>
<keyword evidence="6" id="KW-0663">Pyridoxal phosphate</keyword>
<evidence type="ECO:0000256" key="6">
    <source>
        <dbReference type="ARBA" id="ARBA00022898"/>
    </source>
</evidence>
<dbReference type="FunFam" id="3.40.640.10:FF:000019">
    <property type="entry name" value="Pyridoxal phosphate-dependent aminotransferase"/>
    <property type="match status" value="1"/>
</dbReference>
<comment type="catalytic activity">
    <reaction evidence="9">
        <text>L-alanine + 2-oxoglutarate = pyruvate + L-glutamate</text>
        <dbReference type="Rhea" id="RHEA:19453"/>
        <dbReference type="ChEBI" id="CHEBI:15361"/>
        <dbReference type="ChEBI" id="CHEBI:16810"/>
        <dbReference type="ChEBI" id="CHEBI:29985"/>
        <dbReference type="ChEBI" id="CHEBI:57972"/>
        <dbReference type="EC" id="2.6.1.2"/>
    </reaction>
</comment>
<keyword evidence="14" id="KW-1185">Reference proteome</keyword>
<dbReference type="Gene3D" id="3.90.1150.10">
    <property type="entry name" value="Aspartate Aminotransferase, domain 1"/>
    <property type="match status" value="1"/>
</dbReference>
<name>A0A364V4L9_9CORY</name>